<proteinExistence type="predicted"/>
<evidence type="ECO:0000313" key="2">
    <source>
        <dbReference type="Proteomes" id="UP000008022"/>
    </source>
</evidence>
<dbReference type="Proteomes" id="UP000008022">
    <property type="component" value="Unassembled WGS sequence"/>
</dbReference>
<evidence type="ECO:0000313" key="1">
    <source>
        <dbReference type="EnsemblPlants" id="ORUFI02G17150.1"/>
    </source>
</evidence>
<dbReference type="STRING" id="4529.A0A0E0NEU6"/>
<reference evidence="1" key="2">
    <citation type="submission" date="2015-06" db="UniProtKB">
        <authorList>
            <consortium name="EnsemblPlants"/>
        </authorList>
    </citation>
    <scope>IDENTIFICATION</scope>
</reference>
<protein>
    <submittedName>
        <fullName evidence="1">Uncharacterized protein</fullName>
    </submittedName>
</protein>
<accession>A0A0E0NEU6</accession>
<dbReference type="EnsemblPlants" id="ORUFI02G17150.1">
    <property type="protein sequence ID" value="ORUFI02G17150.1"/>
    <property type="gene ID" value="ORUFI02G17150"/>
</dbReference>
<dbReference type="Gramene" id="ORUFI02G17150.1">
    <property type="protein sequence ID" value="ORUFI02G17150.1"/>
    <property type="gene ID" value="ORUFI02G17150"/>
</dbReference>
<sequence>MEILGNLPHLAILRPWKSSFLQCKKIHFDFQQGTFPSLMELKDQEGLKSLNFMQINNCMHVDNNGFSGVSSLPSLNEVILIGDHNEELLKNLCDQLALNQNQPVLKGA</sequence>
<name>A0A0E0NEU6_ORYRU</name>
<dbReference type="AlphaFoldDB" id="A0A0E0NEU6"/>
<keyword evidence="2" id="KW-1185">Reference proteome</keyword>
<reference evidence="2" key="1">
    <citation type="submission" date="2013-06" db="EMBL/GenBank/DDBJ databases">
        <authorList>
            <person name="Zhao Q."/>
        </authorList>
    </citation>
    <scope>NUCLEOTIDE SEQUENCE</scope>
    <source>
        <strain evidence="2">cv. W1943</strain>
    </source>
</reference>
<organism evidence="1 2">
    <name type="scientific">Oryza rufipogon</name>
    <name type="common">Brownbeard rice</name>
    <name type="synonym">Asian wild rice</name>
    <dbReference type="NCBI Taxonomy" id="4529"/>
    <lineage>
        <taxon>Eukaryota</taxon>
        <taxon>Viridiplantae</taxon>
        <taxon>Streptophyta</taxon>
        <taxon>Embryophyta</taxon>
        <taxon>Tracheophyta</taxon>
        <taxon>Spermatophyta</taxon>
        <taxon>Magnoliopsida</taxon>
        <taxon>Liliopsida</taxon>
        <taxon>Poales</taxon>
        <taxon>Poaceae</taxon>
        <taxon>BOP clade</taxon>
        <taxon>Oryzoideae</taxon>
        <taxon>Oryzeae</taxon>
        <taxon>Oryzinae</taxon>
        <taxon>Oryza</taxon>
    </lineage>
</organism>
<dbReference type="HOGENOM" id="CLU_2201316_0_0_1"/>